<keyword evidence="4" id="KW-0547">Nucleotide-binding</keyword>
<dbReference type="SMART" id="SM00388">
    <property type="entry name" value="HisKA"/>
    <property type="match status" value="1"/>
</dbReference>
<dbReference type="InterPro" id="IPR003661">
    <property type="entry name" value="HisK_dim/P_dom"/>
</dbReference>
<dbReference type="SMART" id="SM00387">
    <property type="entry name" value="HATPase_c"/>
    <property type="match status" value="1"/>
</dbReference>
<keyword evidence="11" id="KW-1185">Reference proteome</keyword>
<dbReference type="InterPro" id="IPR003594">
    <property type="entry name" value="HATPase_dom"/>
</dbReference>
<feature type="region of interest" description="Disordered" evidence="8">
    <location>
        <begin position="280"/>
        <end position="301"/>
    </location>
</feature>
<keyword evidence="5 10" id="KW-0418">Kinase</keyword>
<evidence type="ECO:0000256" key="6">
    <source>
        <dbReference type="ARBA" id="ARBA00022840"/>
    </source>
</evidence>
<dbReference type="InterPro" id="IPR036890">
    <property type="entry name" value="HATPase_C_sf"/>
</dbReference>
<keyword evidence="3" id="KW-0808">Transferase</keyword>
<dbReference type="CDD" id="cd00082">
    <property type="entry name" value="HisKA"/>
    <property type="match status" value="1"/>
</dbReference>
<comment type="catalytic activity">
    <reaction evidence="1">
        <text>ATP + protein L-histidine = ADP + protein N-phospho-L-histidine.</text>
        <dbReference type="EC" id="2.7.13.3"/>
    </reaction>
</comment>
<dbReference type="SUPFAM" id="SSF55874">
    <property type="entry name" value="ATPase domain of HSP90 chaperone/DNA topoisomerase II/histidine kinase"/>
    <property type="match status" value="1"/>
</dbReference>
<protein>
    <recommendedName>
        <fullName evidence="2">histidine kinase</fullName>
        <ecNumber evidence="2">2.7.13.3</ecNumber>
    </recommendedName>
</protein>
<name>A0ABS8NP51_9BACT</name>
<feature type="region of interest" description="Disordered" evidence="8">
    <location>
        <begin position="476"/>
        <end position="498"/>
    </location>
</feature>
<evidence type="ECO:0000256" key="4">
    <source>
        <dbReference type="ARBA" id="ARBA00022741"/>
    </source>
</evidence>
<accession>A0ABS8NP51</accession>
<keyword evidence="6" id="KW-0067">ATP-binding</keyword>
<feature type="compositionally biased region" description="Polar residues" evidence="8">
    <location>
        <begin position="1"/>
        <end position="10"/>
    </location>
</feature>
<evidence type="ECO:0000313" key="10">
    <source>
        <dbReference type="EMBL" id="MCC9645379.1"/>
    </source>
</evidence>
<evidence type="ECO:0000256" key="7">
    <source>
        <dbReference type="ARBA" id="ARBA00023012"/>
    </source>
</evidence>
<dbReference type="PROSITE" id="PS50109">
    <property type="entry name" value="HIS_KIN"/>
    <property type="match status" value="1"/>
</dbReference>
<organism evidence="10 11">
    <name type="scientific">Rhodopirellula halodulae</name>
    <dbReference type="NCBI Taxonomy" id="2894198"/>
    <lineage>
        <taxon>Bacteria</taxon>
        <taxon>Pseudomonadati</taxon>
        <taxon>Planctomycetota</taxon>
        <taxon>Planctomycetia</taxon>
        <taxon>Pirellulales</taxon>
        <taxon>Pirellulaceae</taxon>
        <taxon>Rhodopirellula</taxon>
    </lineage>
</organism>
<keyword evidence="7" id="KW-0902">Two-component regulatory system</keyword>
<dbReference type="Pfam" id="PF02518">
    <property type="entry name" value="HATPase_c"/>
    <property type="match status" value="1"/>
</dbReference>
<evidence type="ECO:0000256" key="1">
    <source>
        <dbReference type="ARBA" id="ARBA00000085"/>
    </source>
</evidence>
<dbReference type="Proteomes" id="UP001430306">
    <property type="component" value="Unassembled WGS sequence"/>
</dbReference>
<feature type="domain" description="Histidine kinase" evidence="9">
    <location>
        <begin position="44"/>
        <end position="261"/>
    </location>
</feature>
<feature type="region of interest" description="Disordered" evidence="8">
    <location>
        <begin position="1"/>
        <end position="35"/>
    </location>
</feature>
<sequence>MSPSSPQSAADRTARPSRLHRRPPNHNHRSDSDPVGAAVRLISETAHDLKSPLAGIAATMEAIRDGSLGDVTPSQAEFLQAAMNQCQYIDTLVSELARAERLRSGSPRVRRVATKRSAIQEAVELATRPILSNHRIELLWDGMDANANDVLVDPNILSRLLINLIVNAQRASQEGSPILIRVEDNPARGVAVWSVIDRGRGMSPAKLKQLSRSGAIASDSGGEGLGLMIAQQMAALHFSSLTLRSRVGSGTDAVFETPLASPSAIATTFARYRSQLRGERSRPHSLRQWKEGQADSAQRELTDGQRIRIESLINRTSWNEVELHGGPTRPIRADRLSLVRVTADDECPMEMADRFDQALQYQLTTFELAYRTSRRSWVCAFDADDHSLPARMEQIDQLAQRSQPAMSLHWNTPAVVPIHERNLQCLLVDAMTTQSLSEAPGKIADMDSVRLGTPEISFSPVAAARLDEELRRLNHRMKSQSERLQQQSAAIRPQTRPS</sequence>
<dbReference type="GO" id="GO:0016301">
    <property type="term" value="F:kinase activity"/>
    <property type="evidence" value="ECO:0007669"/>
    <property type="project" value="UniProtKB-KW"/>
</dbReference>
<dbReference type="PANTHER" id="PTHR42878">
    <property type="entry name" value="TWO-COMPONENT HISTIDINE KINASE"/>
    <property type="match status" value="1"/>
</dbReference>
<evidence type="ECO:0000313" key="11">
    <source>
        <dbReference type="Proteomes" id="UP001430306"/>
    </source>
</evidence>
<dbReference type="EMBL" id="JAJKFW010000064">
    <property type="protein sequence ID" value="MCC9645379.1"/>
    <property type="molecule type" value="Genomic_DNA"/>
</dbReference>
<feature type="compositionally biased region" description="Polar residues" evidence="8">
    <location>
        <begin position="482"/>
        <end position="498"/>
    </location>
</feature>
<proteinExistence type="predicted"/>
<evidence type="ECO:0000256" key="8">
    <source>
        <dbReference type="SAM" id="MobiDB-lite"/>
    </source>
</evidence>
<dbReference type="SUPFAM" id="SSF47384">
    <property type="entry name" value="Homodimeric domain of signal transducing histidine kinase"/>
    <property type="match status" value="1"/>
</dbReference>
<dbReference type="InterPro" id="IPR036097">
    <property type="entry name" value="HisK_dim/P_sf"/>
</dbReference>
<dbReference type="InterPro" id="IPR050351">
    <property type="entry name" value="BphY/WalK/GraS-like"/>
</dbReference>
<evidence type="ECO:0000256" key="2">
    <source>
        <dbReference type="ARBA" id="ARBA00012438"/>
    </source>
</evidence>
<dbReference type="Gene3D" id="1.10.287.130">
    <property type="match status" value="1"/>
</dbReference>
<gene>
    <name evidence="10" type="ORF">LOC71_24120</name>
</gene>
<evidence type="ECO:0000256" key="5">
    <source>
        <dbReference type="ARBA" id="ARBA00022777"/>
    </source>
</evidence>
<dbReference type="RefSeq" id="WP_230276990.1">
    <property type="nucleotide sequence ID" value="NZ_JAJKFW010000064.1"/>
</dbReference>
<evidence type="ECO:0000256" key="3">
    <source>
        <dbReference type="ARBA" id="ARBA00022679"/>
    </source>
</evidence>
<dbReference type="Pfam" id="PF00512">
    <property type="entry name" value="HisKA"/>
    <property type="match status" value="1"/>
</dbReference>
<evidence type="ECO:0000259" key="9">
    <source>
        <dbReference type="PROSITE" id="PS50109"/>
    </source>
</evidence>
<dbReference type="InterPro" id="IPR005467">
    <property type="entry name" value="His_kinase_dom"/>
</dbReference>
<feature type="compositionally biased region" description="Basic residues" evidence="8">
    <location>
        <begin position="15"/>
        <end position="27"/>
    </location>
</feature>
<reference evidence="10" key="1">
    <citation type="submission" date="2021-11" db="EMBL/GenBank/DDBJ databases">
        <title>Genome sequence.</title>
        <authorList>
            <person name="Sun Q."/>
        </authorList>
    </citation>
    <scope>NUCLEOTIDE SEQUENCE</scope>
    <source>
        <strain evidence="10">JC740</strain>
    </source>
</reference>
<dbReference type="Gene3D" id="3.30.565.10">
    <property type="entry name" value="Histidine kinase-like ATPase, C-terminal domain"/>
    <property type="match status" value="1"/>
</dbReference>
<dbReference type="EC" id="2.7.13.3" evidence="2"/>
<comment type="caution">
    <text evidence="10">The sequence shown here is derived from an EMBL/GenBank/DDBJ whole genome shotgun (WGS) entry which is preliminary data.</text>
</comment>
<dbReference type="PANTHER" id="PTHR42878:SF7">
    <property type="entry name" value="SENSOR HISTIDINE KINASE GLRK"/>
    <property type="match status" value="1"/>
</dbReference>